<reference evidence="3 4" key="1">
    <citation type="journal article" date="2014" name="Nature">
        <title>An environmental bacterial taxon with a large and distinct metabolic repertoire.</title>
        <authorList>
            <person name="Wilson M.C."/>
            <person name="Mori T."/>
            <person name="Ruckert C."/>
            <person name="Uria A.R."/>
            <person name="Helf M.J."/>
            <person name="Takada K."/>
            <person name="Gernert C."/>
            <person name="Steffens U.A."/>
            <person name="Heycke N."/>
            <person name="Schmitt S."/>
            <person name="Rinke C."/>
            <person name="Helfrich E.J."/>
            <person name="Brachmann A.O."/>
            <person name="Gurgui C."/>
            <person name="Wakimoto T."/>
            <person name="Kracht M."/>
            <person name="Crusemann M."/>
            <person name="Hentschel U."/>
            <person name="Abe I."/>
            <person name="Matsunaga S."/>
            <person name="Kalinowski J."/>
            <person name="Takeyama H."/>
            <person name="Piel J."/>
        </authorList>
    </citation>
    <scope>NUCLEOTIDE SEQUENCE [LARGE SCALE GENOMIC DNA]</scope>
    <source>
        <strain evidence="4">TSY2</strain>
    </source>
</reference>
<name>W4MG23_9BACT</name>
<evidence type="ECO:0000259" key="2">
    <source>
        <dbReference type="PROSITE" id="PS50104"/>
    </source>
</evidence>
<dbReference type="GO" id="GO:0007165">
    <property type="term" value="P:signal transduction"/>
    <property type="evidence" value="ECO:0007669"/>
    <property type="project" value="InterPro"/>
</dbReference>
<evidence type="ECO:0000313" key="4">
    <source>
        <dbReference type="Proteomes" id="UP000019140"/>
    </source>
</evidence>
<feature type="transmembrane region" description="Helical" evidence="1">
    <location>
        <begin position="180"/>
        <end position="198"/>
    </location>
</feature>
<accession>W4MG23</accession>
<dbReference type="EMBL" id="AZHX01000172">
    <property type="protein sequence ID" value="ETX08622.1"/>
    <property type="molecule type" value="Genomic_DNA"/>
</dbReference>
<sequence length="233" mass="26815">MGSRIFLCHAKEDQAQVEVIYDYLRALGFEPWMDKRDLIAGQRWQREIPQALKDSALVLICLSKHIGRPGYVQREFKLALDALQEIPEEMIHTVPVRLEPCQVPELFASLHWCDLFVSDGSDRLEEAIRYGLEQRGEALELNAAGVSSSEEHVLVVNQNRVPSATKIDDTAMLQTRRLNLLWLPMVVIVLVIVGLFYFPRLFPLSSEDPGPHAWRDLTIEEWYAGEKWYEGNR</sequence>
<keyword evidence="1" id="KW-0812">Transmembrane</keyword>
<evidence type="ECO:0000256" key="1">
    <source>
        <dbReference type="SAM" id="Phobius"/>
    </source>
</evidence>
<comment type="caution">
    <text evidence="3">The sequence shown here is derived from an EMBL/GenBank/DDBJ whole genome shotgun (WGS) entry which is preliminary data.</text>
</comment>
<keyword evidence="4" id="KW-1185">Reference proteome</keyword>
<dbReference type="PROSITE" id="PS50104">
    <property type="entry name" value="TIR"/>
    <property type="match status" value="1"/>
</dbReference>
<dbReference type="SUPFAM" id="SSF52200">
    <property type="entry name" value="Toll/Interleukin receptor TIR domain"/>
    <property type="match status" value="1"/>
</dbReference>
<proteinExistence type="predicted"/>
<dbReference type="InterPro" id="IPR000157">
    <property type="entry name" value="TIR_dom"/>
</dbReference>
<dbReference type="Proteomes" id="UP000019140">
    <property type="component" value="Unassembled WGS sequence"/>
</dbReference>
<gene>
    <name evidence="3" type="ORF">ETSY2_04275</name>
</gene>
<keyword evidence="1" id="KW-0472">Membrane</keyword>
<protein>
    <recommendedName>
        <fullName evidence="2">TIR domain-containing protein</fullName>
    </recommendedName>
</protein>
<dbReference type="InterPro" id="IPR035897">
    <property type="entry name" value="Toll_tir_struct_dom_sf"/>
</dbReference>
<organism evidence="3 4">
    <name type="scientific">Candidatus Entotheonella gemina</name>
    <dbReference type="NCBI Taxonomy" id="1429439"/>
    <lineage>
        <taxon>Bacteria</taxon>
        <taxon>Pseudomonadati</taxon>
        <taxon>Nitrospinota/Tectimicrobiota group</taxon>
        <taxon>Candidatus Tectimicrobiota</taxon>
        <taxon>Candidatus Entotheonellia</taxon>
        <taxon>Candidatus Entotheonellales</taxon>
        <taxon>Candidatus Entotheonellaceae</taxon>
        <taxon>Candidatus Entotheonella</taxon>
    </lineage>
</organism>
<dbReference type="AlphaFoldDB" id="W4MG23"/>
<dbReference type="Pfam" id="PF13676">
    <property type="entry name" value="TIR_2"/>
    <property type="match status" value="1"/>
</dbReference>
<dbReference type="HOGENOM" id="CLU_1188202_0_0_7"/>
<dbReference type="Gene3D" id="3.40.50.10140">
    <property type="entry name" value="Toll/interleukin-1 receptor homology (TIR) domain"/>
    <property type="match status" value="1"/>
</dbReference>
<feature type="domain" description="TIR" evidence="2">
    <location>
        <begin position="1"/>
        <end position="132"/>
    </location>
</feature>
<evidence type="ECO:0000313" key="3">
    <source>
        <dbReference type="EMBL" id="ETX08622.1"/>
    </source>
</evidence>
<keyword evidence="1" id="KW-1133">Transmembrane helix</keyword>